<feature type="region of interest" description="Disordered" evidence="3">
    <location>
        <begin position="116"/>
        <end position="146"/>
    </location>
</feature>
<feature type="repeat" description="TPR" evidence="1">
    <location>
        <begin position="664"/>
        <end position="697"/>
    </location>
</feature>
<evidence type="ECO:0000313" key="5">
    <source>
        <dbReference type="Proteomes" id="UP000224006"/>
    </source>
</evidence>
<dbReference type="PROSITE" id="PS50005">
    <property type="entry name" value="TPR"/>
    <property type="match status" value="2"/>
</dbReference>
<feature type="repeat" description="TPR" evidence="1">
    <location>
        <begin position="277"/>
        <end position="310"/>
    </location>
</feature>
<feature type="region of interest" description="Disordered" evidence="3">
    <location>
        <begin position="580"/>
        <end position="630"/>
    </location>
</feature>
<name>A0A2A9MH51_BESBE</name>
<dbReference type="Gene3D" id="1.25.40.10">
    <property type="entry name" value="Tetratricopeptide repeat domain"/>
    <property type="match status" value="1"/>
</dbReference>
<dbReference type="EMBL" id="NWUJ01000006">
    <property type="protein sequence ID" value="PFH34732.1"/>
    <property type="molecule type" value="Genomic_DNA"/>
</dbReference>
<proteinExistence type="predicted"/>
<evidence type="ECO:0000256" key="2">
    <source>
        <dbReference type="SAM" id="Coils"/>
    </source>
</evidence>
<organism evidence="4 5">
    <name type="scientific">Besnoitia besnoiti</name>
    <name type="common">Apicomplexan protozoan</name>
    <dbReference type="NCBI Taxonomy" id="94643"/>
    <lineage>
        <taxon>Eukaryota</taxon>
        <taxon>Sar</taxon>
        <taxon>Alveolata</taxon>
        <taxon>Apicomplexa</taxon>
        <taxon>Conoidasida</taxon>
        <taxon>Coccidia</taxon>
        <taxon>Eucoccidiorida</taxon>
        <taxon>Eimeriorina</taxon>
        <taxon>Sarcocystidae</taxon>
        <taxon>Besnoitia</taxon>
    </lineage>
</organism>
<reference evidence="4 5" key="1">
    <citation type="submission" date="2017-09" db="EMBL/GenBank/DDBJ databases">
        <title>Genome sequencing of Besnoitia besnoiti strain Bb-Ger1.</title>
        <authorList>
            <person name="Schares G."/>
            <person name="Venepally P."/>
            <person name="Lorenzi H.A."/>
        </authorList>
    </citation>
    <scope>NUCLEOTIDE SEQUENCE [LARGE SCALE GENOMIC DNA]</scope>
    <source>
        <strain evidence="4 5">Bb-Ger1</strain>
    </source>
</reference>
<dbReference type="RefSeq" id="XP_029218741.1">
    <property type="nucleotide sequence ID" value="XM_029365158.1"/>
</dbReference>
<comment type="caution">
    <text evidence="4">The sequence shown here is derived from an EMBL/GenBank/DDBJ whole genome shotgun (WGS) entry which is preliminary data.</text>
</comment>
<dbReference type="OrthoDB" id="10387725at2759"/>
<dbReference type="InterPro" id="IPR011990">
    <property type="entry name" value="TPR-like_helical_dom_sf"/>
</dbReference>
<sequence length="720" mass="76369">MARRAATGAICPFASLRSAPSPPPQGFSASAYVAPFSAHAQRPIRSRSFNSSVSASVSSSASAGLSFPTPFSSLSALSSQSPAALPRRSTPRCSANSPRLTPLFGFRSSYASRASFSSDRFSSPSTTAAPSSAAARGEHGREGDQAAEKEFLRRVEAAASRLREEAEKKRRDASEAEEETVAQPQGADRHAPPCPSSVSSSSWLCPASSAGGDGLIDKGVETLPAGPESTFIDVGFRVEKLSHFESAMHQLQSTLLLLLHGAPREGPMKRELQRAVAKSYLDMAMLAHQHNKLDEAADAYRRALSFYAAAAREEKAPAEVAGRGEDGESSLTAPLALDIANCLSCLSVVEADRGSVEKALGFLEKSMQWKVALLNGVPLAPLLAQLQGARDPQPDAPSRAVDTIKRIPLQPESLFFDTMNSLGGIYLRQGDVRKSALALRFAVECLYRLGELYTGQRFAHLGRTSSPPEAGAVASPTLAELFGEGPLGAIASDASSSDLPGASMASSLPSPAATASASRSVAAAASPSSDARAPCTFSYFLTALCEHINSERRALYEEARRAVEREEEKKKQLRRLQLRQMESQAGIVPADRGQGFAEGGGEKAPREEGMVESEAPAHPQRSEASEEARDDLRGLAVAAEKDASQRPARSVARSRAESLLPYGTIVFYNLGQSLLSLGQRQQALEALEKAEALAELAQNSDLQRRVAALVASLRPASPQA</sequence>
<keyword evidence="5" id="KW-1185">Reference proteome</keyword>
<evidence type="ECO:0000313" key="4">
    <source>
        <dbReference type="EMBL" id="PFH34732.1"/>
    </source>
</evidence>
<feature type="compositionally biased region" description="Basic and acidic residues" evidence="3">
    <location>
        <begin position="136"/>
        <end position="146"/>
    </location>
</feature>
<dbReference type="GeneID" id="40311691"/>
<dbReference type="KEGG" id="bbes:BESB_067650"/>
<dbReference type="SUPFAM" id="SSF48452">
    <property type="entry name" value="TPR-like"/>
    <property type="match status" value="1"/>
</dbReference>
<dbReference type="Proteomes" id="UP000224006">
    <property type="component" value="Chromosome VI"/>
</dbReference>
<feature type="region of interest" description="Disordered" evidence="3">
    <location>
        <begin position="163"/>
        <end position="203"/>
    </location>
</feature>
<evidence type="ECO:0000256" key="1">
    <source>
        <dbReference type="PROSITE-ProRule" id="PRU00339"/>
    </source>
</evidence>
<feature type="compositionally biased region" description="Low complexity" evidence="3">
    <location>
        <begin position="116"/>
        <end position="135"/>
    </location>
</feature>
<dbReference type="InterPro" id="IPR019734">
    <property type="entry name" value="TPR_rpt"/>
</dbReference>
<feature type="coiled-coil region" evidence="2">
    <location>
        <begin position="549"/>
        <end position="579"/>
    </location>
</feature>
<keyword evidence="1" id="KW-0802">TPR repeat</keyword>
<protein>
    <submittedName>
        <fullName evidence="4">Tetratricopeptide repeat-containing protein</fullName>
    </submittedName>
</protein>
<feature type="compositionally biased region" description="Basic and acidic residues" evidence="3">
    <location>
        <begin position="620"/>
        <end position="630"/>
    </location>
</feature>
<dbReference type="SMART" id="SM00028">
    <property type="entry name" value="TPR"/>
    <property type="match status" value="2"/>
</dbReference>
<gene>
    <name evidence="4" type="ORF">BESB_067650</name>
</gene>
<dbReference type="VEuPathDB" id="ToxoDB:BESB_067650"/>
<dbReference type="AlphaFoldDB" id="A0A2A9MH51"/>
<feature type="compositionally biased region" description="Basic and acidic residues" evidence="3">
    <location>
        <begin position="600"/>
        <end position="609"/>
    </location>
</feature>
<evidence type="ECO:0000256" key="3">
    <source>
        <dbReference type="SAM" id="MobiDB-lite"/>
    </source>
</evidence>
<accession>A0A2A9MH51</accession>
<feature type="compositionally biased region" description="Basic and acidic residues" evidence="3">
    <location>
        <begin position="163"/>
        <end position="174"/>
    </location>
</feature>
<keyword evidence="2" id="KW-0175">Coiled coil</keyword>